<dbReference type="Proteomes" id="UP000009100">
    <property type="component" value="Chromosome 1"/>
</dbReference>
<reference evidence="2 3" key="1">
    <citation type="submission" date="2009-02" db="EMBL/GenBank/DDBJ databases">
        <title>Vibrio splendidus str. LGP32 complete genome.</title>
        <authorList>
            <person name="Mazel D."/>
            <person name="Le Roux F."/>
        </authorList>
    </citation>
    <scope>NUCLEOTIDE SEQUENCE [LARGE SCALE GENOMIC DNA]</scope>
    <source>
        <strain evidence="2 3">LGP32</strain>
    </source>
</reference>
<dbReference type="KEGG" id="vsp:VS_1820"/>
<dbReference type="STRING" id="575788.VS_1820"/>
<dbReference type="Gene3D" id="2.40.160.20">
    <property type="match status" value="1"/>
</dbReference>
<dbReference type="InterPro" id="IPR011250">
    <property type="entry name" value="OMP/PagP_B-barrel"/>
</dbReference>
<name>B7VPQ4_VIBA3</name>
<evidence type="ECO:0000313" key="2">
    <source>
        <dbReference type="EMBL" id="CAV19004.1"/>
    </source>
</evidence>
<dbReference type="eggNOG" id="ENOG50329PC">
    <property type="taxonomic scope" value="Bacteria"/>
</dbReference>
<organism evidence="2 3">
    <name type="scientific">Vibrio atlanticus (strain LGP32)</name>
    <name type="common">Vibrio splendidus (strain Mel32)</name>
    <dbReference type="NCBI Taxonomy" id="575788"/>
    <lineage>
        <taxon>Bacteria</taxon>
        <taxon>Pseudomonadati</taxon>
        <taxon>Pseudomonadota</taxon>
        <taxon>Gammaproteobacteria</taxon>
        <taxon>Vibrionales</taxon>
        <taxon>Vibrionaceae</taxon>
        <taxon>Vibrio</taxon>
    </lineage>
</organism>
<sequence length="216" mass="24333">MIGMPKWKLSLVSAIFMFSSSSWAETHSVDILDYDHIYATAHSGSLNEDAGSNNNASSYGLGISYAITDDWLLLGDYSARFIHPDESTTRMDTLMPGIGYRYSIKRDLDIVAYYLLGITKGEVEDNGTNITRSSDTEFIQGIKAELNYGFAKRWIANGSVQVNRSDLFDEEVYHLGLRYLVTNKFAIGGSYQHRNGEGKIRSERTNELGVEFFLEY</sequence>
<proteinExistence type="predicted"/>
<feature type="signal peptide" evidence="1">
    <location>
        <begin position="1"/>
        <end position="24"/>
    </location>
</feature>
<accession>B7VPQ4</accession>
<evidence type="ECO:0000256" key="1">
    <source>
        <dbReference type="SAM" id="SignalP"/>
    </source>
</evidence>
<keyword evidence="1" id="KW-0732">Signal</keyword>
<dbReference type="SUPFAM" id="SSF56925">
    <property type="entry name" value="OMPA-like"/>
    <property type="match status" value="1"/>
</dbReference>
<evidence type="ECO:0000313" key="3">
    <source>
        <dbReference type="Proteomes" id="UP000009100"/>
    </source>
</evidence>
<dbReference type="HOGENOM" id="CLU_1293901_0_0_6"/>
<dbReference type="EMBL" id="FM954972">
    <property type="protein sequence ID" value="CAV19004.1"/>
    <property type="molecule type" value="Genomic_DNA"/>
</dbReference>
<feature type="chain" id="PRO_5002863150" evidence="1">
    <location>
        <begin position="25"/>
        <end position="216"/>
    </location>
</feature>
<protein>
    <submittedName>
        <fullName evidence="2">Uncharacterized protein</fullName>
    </submittedName>
</protein>
<dbReference type="AlphaFoldDB" id="B7VPQ4"/>
<gene>
    <name evidence="2" type="ordered locus">VS_1820</name>
</gene>